<name>A0A7R8CP49_LEPSM</name>
<feature type="region of interest" description="Disordered" evidence="1">
    <location>
        <begin position="1"/>
        <end position="186"/>
    </location>
</feature>
<sequence>MSPLTNSEISQKQNSVNNAGGFSSPSFGSNVQSATNGLYRSHTNYPGTPLSSTGINVNNQNDLISQSNSPSYRSIGPIDNSEISQKQNSVNNAGGYSSPSFGSNVQSATNGLYRSQPNNYPESPMSSTGVNLNNKNSLVSQSNSPSYRSHGPVANLEVSQNQNSLNNAGGYSSPSFGSNVQSATNG</sequence>
<evidence type="ECO:0000313" key="2">
    <source>
        <dbReference type="EMBL" id="CAF2882637.1"/>
    </source>
</evidence>
<gene>
    <name evidence="2" type="ORF">LSAA_7960</name>
</gene>
<feature type="compositionally biased region" description="Polar residues" evidence="1">
    <location>
        <begin position="157"/>
        <end position="186"/>
    </location>
</feature>
<reference evidence="2" key="1">
    <citation type="submission" date="2021-02" db="EMBL/GenBank/DDBJ databases">
        <authorList>
            <person name="Bekaert M."/>
        </authorList>
    </citation>
    <scope>NUCLEOTIDE SEQUENCE</scope>
    <source>
        <strain evidence="2">IoA-00</strain>
    </source>
</reference>
<keyword evidence="3" id="KW-1185">Reference proteome</keyword>
<dbReference type="Proteomes" id="UP000675881">
    <property type="component" value="Chromosome 3"/>
</dbReference>
<dbReference type="AlphaFoldDB" id="A0A7R8CP49"/>
<accession>A0A7R8CP49</accession>
<protein>
    <submittedName>
        <fullName evidence="2">(salmon louse) hypothetical protein</fullName>
    </submittedName>
</protein>
<evidence type="ECO:0000313" key="3">
    <source>
        <dbReference type="Proteomes" id="UP000675881"/>
    </source>
</evidence>
<proteinExistence type="predicted"/>
<feature type="compositionally biased region" description="Polar residues" evidence="1">
    <location>
        <begin position="1"/>
        <end position="72"/>
    </location>
</feature>
<evidence type="ECO:0000256" key="1">
    <source>
        <dbReference type="SAM" id="MobiDB-lite"/>
    </source>
</evidence>
<dbReference type="EMBL" id="HG994582">
    <property type="protein sequence ID" value="CAF2882637.1"/>
    <property type="molecule type" value="Genomic_DNA"/>
</dbReference>
<feature type="compositionally biased region" description="Polar residues" evidence="1">
    <location>
        <begin position="81"/>
        <end position="147"/>
    </location>
</feature>
<organism evidence="2 3">
    <name type="scientific">Lepeophtheirus salmonis</name>
    <name type="common">Salmon louse</name>
    <name type="synonym">Caligus salmonis</name>
    <dbReference type="NCBI Taxonomy" id="72036"/>
    <lineage>
        <taxon>Eukaryota</taxon>
        <taxon>Metazoa</taxon>
        <taxon>Ecdysozoa</taxon>
        <taxon>Arthropoda</taxon>
        <taxon>Crustacea</taxon>
        <taxon>Multicrustacea</taxon>
        <taxon>Hexanauplia</taxon>
        <taxon>Copepoda</taxon>
        <taxon>Siphonostomatoida</taxon>
        <taxon>Caligidae</taxon>
        <taxon>Lepeophtheirus</taxon>
    </lineage>
</organism>